<accession>A0ABR3F8A1</accession>
<keyword evidence="2" id="KW-1185">Reference proteome</keyword>
<dbReference type="Proteomes" id="UP001465976">
    <property type="component" value="Unassembled WGS sequence"/>
</dbReference>
<protein>
    <submittedName>
        <fullName evidence="1">Uncharacterized protein</fullName>
    </submittedName>
</protein>
<organism evidence="1 2">
    <name type="scientific">Marasmius crinis-equi</name>
    <dbReference type="NCBI Taxonomy" id="585013"/>
    <lineage>
        <taxon>Eukaryota</taxon>
        <taxon>Fungi</taxon>
        <taxon>Dikarya</taxon>
        <taxon>Basidiomycota</taxon>
        <taxon>Agaricomycotina</taxon>
        <taxon>Agaricomycetes</taxon>
        <taxon>Agaricomycetidae</taxon>
        <taxon>Agaricales</taxon>
        <taxon>Marasmiineae</taxon>
        <taxon>Marasmiaceae</taxon>
        <taxon>Marasmius</taxon>
    </lineage>
</organism>
<gene>
    <name evidence="1" type="ORF">V5O48_010488</name>
</gene>
<evidence type="ECO:0000313" key="2">
    <source>
        <dbReference type="Proteomes" id="UP001465976"/>
    </source>
</evidence>
<proteinExistence type="predicted"/>
<comment type="caution">
    <text evidence="1">The sequence shown here is derived from an EMBL/GenBank/DDBJ whole genome shotgun (WGS) entry which is preliminary data.</text>
</comment>
<dbReference type="EMBL" id="JBAHYK010000764">
    <property type="protein sequence ID" value="KAL0571474.1"/>
    <property type="molecule type" value="Genomic_DNA"/>
</dbReference>
<reference evidence="1 2" key="1">
    <citation type="submission" date="2024-02" db="EMBL/GenBank/DDBJ databases">
        <title>A draft genome for the cacao thread blight pathogen Marasmius crinis-equi.</title>
        <authorList>
            <person name="Cohen S.P."/>
            <person name="Baruah I.K."/>
            <person name="Amoako-Attah I."/>
            <person name="Bukari Y."/>
            <person name="Meinhardt L.W."/>
            <person name="Bailey B.A."/>
        </authorList>
    </citation>
    <scope>NUCLEOTIDE SEQUENCE [LARGE SCALE GENOMIC DNA]</scope>
    <source>
        <strain evidence="1 2">GH-76</strain>
    </source>
</reference>
<evidence type="ECO:0000313" key="1">
    <source>
        <dbReference type="EMBL" id="KAL0571474.1"/>
    </source>
</evidence>
<sequence length="153" mass="16844">MVLDTLLVNTKTAESSKFASRSEHDIFYKSHEALMMDLMKGQVQTVVESEIRSAFIWCLQMLSTYALQGHVRYFCGRPLHFMIKPIANKHNYILNDVGDYGGWVGGIGGMEKVIASVCLGATGGGNAEKGKAVAFTRHVPTKEMWKSKAVISG</sequence>
<name>A0ABR3F8A1_9AGAR</name>